<feature type="region of interest" description="Disordered" evidence="1">
    <location>
        <begin position="192"/>
        <end position="218"/>
    </location>
</feature>
<name>A0AA40ATP3_9PEZI</name>
<reference evidence="2" key="1">
    <citation type="submission" date="2023-06" db="EMBL/GenBank/DDBJ databases">
        <title>Genome-scale phylogeny and comparative genomics of the fungal order Sordariales.</title>
        <authorList>
            <consortium name="Lawrence Berkeley National Laboratory"/>
            <person name="Hensen N."/>
            <person name="Bonometti L."/>
            <person name="Westerberg I."/>
            <person name="Brannstrom I.O."/>
            <person name="Guillou S."/>
            <person name="Cros-Aarteil S."/>
            <person name="Calhoun S."/>
            <person name="Haridas S."/>
            <person name="Kuo A."/>
            <person name="Mondo S."/>
            <person name="Pangilinan J."/>
            <person name="Riley R."/>
            <person name="LaButti K."/>
            <person name="Andreopoulos B."/>
            <person name="Lipzen A."/>
            <person name="Chen C."/>
            <person name="Yanf M."/>
            <person name="Daum C."/>
            <person name="Ng V."/>
            <person name="Clum A."/>
            <person name="Steindorff A."/>
            <person name="Ohm R."/>
            <person name="Martin F."/>
            <person name="Silar P."/>
            <person name="Natvig D."/>
            <person name="Lalanne C."/>
            <person name="Gautier V."/>
            <person name="Ament-velasquez S.L."/>
            <person name="Kruys A."/>
            <person name="Hutchinson M.I."/>
            <person name="Powell A.J."/>
            <person name="Barry K."/>
            <person name="Miller A.N."/>
            <person name="Grigoriev I.V."/>
            <person name="Debuchy R."/>
            <person name="Gladieux P."/>
            <person name="Thoren M.H."/>
            <person name="Johannesson H."/>
        </authorList>
    </citation>
    <scope>NUCLEOTIDE SEQUENCE</scope>
    <source>
        <strain evidence="2">SMH2392-1A</strain>
    </source>
</reference>
<dbReference type="InterPro" id="IPR012337">
    <property type="entry name" value="RNaseH-like_sf"/>
</dbReference>
<dbReference type="Gene3D" id="3.30.420.10">
    <property type="entry name" value="Ribonuclease H-like superfamily/Ribonuclease H"/>
    <property type="match status" value="1"/>
</dbReference>
<sequence length="276" mass="31285">MATTSTTSTTSTPTTAVISSTAELEEFLSSMPSSSTLYLDLEGNRLSRHGTISLITILLHPQKTVKLIDVLSLGESAFTVTSGDGRSLKSIFEDPSIPKCLWDNASRAGDKKYLHGLDKAIRFDLRLGFIELNSWIRSKNEIKSLMPANIFAAQPLEARTIQYCTNVIHLPDLHAFYLRRISRDWLAKAREESSRRATEAHSPEYEPESPTKRLEPWGSGNVLSLDDWLEELEDQHMEDLSRDMLGDDGHWDFEDDSPTSCRDIISERDYYLYYSD</sequence>
<evidence type="ECO:0008006" key="4">
    <source>
        <dbReference type="Google" id="ProtNLM"/>
    </source>
</evidence>
<evidence type="ECO:0000256" key="1">
    <source>
        <dbReference type="SAM" id="MobiDB-lite"/>
    </source>
</evidence>
<comment type="caution">
    <text evidence="2">The sequence shown here is derived from an EMBL/GenBank/DDBJ whole genome shotgun (WGS) entry which is preliminary data.</text>
</comment>
<evidence type="ECO:0000313" key="3">
    <source>
        <dbReference type="Proteomes" id="UP001172101"/>
    </source>
</evidence>
<dbReference type="PANTHER" id="PTHR43040:SF1">
    <property type="entry name" value="RIBONUCLEASE D"/>
    <property type="match status" value="1"/>
</dbReference>
<feature type="compositionally biased region" description="Basic and acidic residues" evidence="1">
    <location>
        <begin position="192"/>
        <end position="215"/>
    </location>
</feature>
<protein>
    <recommendedName>
        <fullName evidence="4">3'-5' exonuclease domain-containing protein</fullName>
    </recommendedName>
</protein>
<dbReference type="GeneID" id="85328353"/>
<evidence type="ECO:0000313" key="2">
    <source>
        <dbReference type="EMBL" id="KAK0721831.1"/>
    </source>
</evidence>
<dbReference type="InterPro" id="IPR036397">
    <property type="entry name" value="RNaseH_sf"/>
</dbReference>
<dbReference type="PANTHER" id="PTHR43040">
    <property type="entry name" value="RIBONUCLEASE D"/>
    <property type="match status" value="1"/>
</dbReference>
<dbReference type="SUPFAM" id="SSF53098">
    <property type="entry name" value="Ribonuclease H-like"/>
    <property type="match status" value="1"/>
</dbReference>
<dbReference type="GO" id="GO:0003676">
    <property type="term" value="F:nucleic acid binding"/>
    <property type="evidence" value="ECO:0007669"/>
    <property type="project" value="InterPro"/>
</dbReference>
<accession>A0AA40ATP3</accession>
<dbReference type="AlphaFoldDB" id="A0AA40ATP3"/>
<proteinExistence type="predicted"/>
<keyword evidence="3" id="KW-1185">Reference proteome</keyword>
<organism evidence="2 3">
    <name type="scientific">Lasiosphaeria miniovina</name>
    <dbReference type="NCBI Taxonomy" id="1954250"/>
    <lineage>
        <taxon>Eukaryota</taxon>
        <taxon>Fungi</taxon>
        <taxon>Dikarya</taxon>
        <taxon>Ascomycota</taxon>
        <taxon>Pezizomycotina</taxon>
        <taxon>Sordariomycetes</taxon>
        <taxon>Sordariomycetidae</taxon>
        <taxon>Sordariales</taxon>
        <taxon>Lasiosphaeriaceae</taxon>
        <taxon>Lasiosphaeria</taxon>
    </lineage>
</organism>
<dbReference type="EMBL" id="JAUIRO010000003">
    <property type="protein sequence ID" value="KAK0721831.1"/>
    <property type="molecule type" value="Genomic_DNA"/>
</dbReference>
<dbReference type="Proteomes" id="UP001172101">
    <property type="component" value="Unassembled WGS sequence"/>
</dbReference>
<gene>
    <name evidence="2" type="ORF">B0T26DRAFT_749308</name>
</gene>
<dbReference type="RefSeq" id="XP_060297755.1">
    <property type="nucleotide sequence ID" value="XM_060445083.1"/>
</dbReference>